<keyword evidence="2" id="KW-1185">Reference proteome</keyword>
<comment type="caution">
    <text evidence="1">The sequence shown here is derived from an EMBL/GenBank/DDBJ whole genome shotgun (WGS) entry which is preliminary data.</text>
</comment>
<evidence type="ECO:0000313" key="1">
    <source>
        <dbReference type="EMBL" id="PVH26940.1"/>
    </source>
</evidence>
<gene>
    <name evidence="1" type="ORF">DC487_04920</name>
</gene>
<sequence>MLGLVGHVITVNQRTGSFKIRAKSGVDGERVLKDTRFVRTRENGYEFGRASRKGKQIRMQLRHVFRGIADSTMKNRLVSLLHHIQKNDRVNTRGARMLLPENAAMLRGFEFNKNSSLSLIFTEKLDIQYDRDSGLAKLLIPAFNPQNASYLPKVATYISFSFAAAPLPITEERWPSAISTETDFITLVGIYEGAELHLQLPPSSPDVIYFLVDISAYKQINKDYTPLQDGKRNALTIIKVDVPDQVG</sequence>
<dbReference type="EMBL" id="QDKG01000001">
    <property type="protein sequence ID" value="PVH26940.1"/>
    <property type="molecule type" value="Genomic_DNA"/>
</dbReference>
<dbReference type="RefSeq" id="WP_116774794.1">
    <property type="nucleotide sequence ID" value="NZ_QDKG01000001.1"/>
</dbReference>
<organism evidence="1 2">
    <name type="scientific">Sphingobacterium corticibacter</name>
    <dbReference type="NCBI Taxonomy" id="2171749"/>
    <lineage>
        <taxon>Bacteria</taxon>
        <taxon>Pseudomonadati</taxon>
        <taxon>Bacteroidota</taxon>
        <taxon>Sphingobacteriia</taxon>
        <taxon>Sphingobacteriales</taxon>
        <taxon>Sphingobacteriaceae</taxon>
        <taxon>Sphingobacterium</taxon>
    </lineage>
</organism>
<reference evidence="1 2" key="1">
    <citation type="submission" date="2018-04" db="EMBL/GenBank/DDBJ databases">
        <title>Sphingobacterium cortibacter sp. nov.</title>
        <authorList>
            <person name="Li Y."/>
        </authorList>
    </citation>
    <scope>NUCLEOTIDE SEQUENCE [LARGE SCALE GENOMIC DNA]</scope>
    <source>
        <strain evidence="1 2">2c-3</strain>
    </source>
</reference>
<name>A0A2T8HNF5_9SPHI</name>
<dbReference type="OrthoDB" id="645138at2"/>
<dbReference type="Proteomes" id="UP000245627">
    <property type="component" value="Unassembled WGS sequence"/>
</dbReference>
<accession>A0A2T8HNF5</accession>
<protein>
    <submittedName>
        <fullName evidence="1">Uncharacterized protein</fullName>
    </submittedName>
</protein>
<proteinExistence type="predicted"/>
<dbReference type="AlphaFoldDB" id="A0A2T8HNF5"/>
<evidence type="ECO:0000313" key="2">
    <source>
        <dbReference type="Proteomes" id="UP000245627"/>
    </source>
</evidence>